<dbReference type="AlphaFoldDB" id="A0A8J6AQU6"/>
<reference evidence="2" key="1">
    <citation type="submission" date="2021-05" db="EMBL/GenBank/DDBJ databases">
        <title>A free-living protist that lacks canonical eukaryotic 1 DNA replication and segregation systems.</title>
        <authorList>
            <person name="Salas-Leiva D.E."/>
            <person name="Tromer E.C."/>
            <person name="Curtis B.A."/>
            <person name="Jerlstrom-Hultqvist J."/>
            <person name="Kolisko M."/>
            <person name="Yi Z."/>
            <person name="Salas-Leiva J.S."/>
            <person name="Gallot-Lavallee L."/>
            <person name="Kops G.J.P.L."/>
            <person name="Archibald J.M."/>
            <person name="Simpson A.G.B."/>
            <person name="Roger A.J."/>
        </authorList>
    </citation>
    <scope>NUCLEOTIDE SEQUENCE</scope>
    <source>
        <strain evidence="2">BICM</strain>
    </source>
</reference>
<name>A0A8J6AQU6_9EUKA</name>
<accession>A0A8J6AQU6</accession>
<feature type="compositionally biased region" description="Acidic residues" evidence="1">
    <location>
        <begin position="93"/>
        <end position="112"/>
    </location>
</feature>
<comment type="caution">
    <text evidence="2">The sequence shown here is derived from an EMBL/GenBank/DDBJ whole genome shotgun (WGS) entry which is preliminary data.</text>
</comment>
<organism evidence="2 3">
    <name type="scientific">Carpediemonas membranifera</name>
    <dbReference type="NCBI Taxonomy" id="201153"/>
    <lineage>
        <taxon>Eukaryota</taxon>
        <taxon>Metamonada</taxon>
        <taxon>Carpediemonas-like organisms</taxon>
        <taxon>Carpediemonas</taxon>
    </lineage>
</organism>
<sequence>MNTEALSQFLAPYLKKTSQKAWTTFREEYLAYTARATTPIPIHQLIAPSVLAIFCLRDPQLERVIHNSITQRIFEAEEANNEEPGNLLAHDDASDDSEGSDTEESSDSEEEIVVDPIPHGDIDYNEVIMNEIDEIFAPLDTQDALDRIAAVYFQPTDDL</sequence>
<evidence type="ECO:0000313" key="2">
    <source>
        <dbReference type="EMBL" id="KAG9389780.1"/>
    </source>
</evidence>
<protein>
    <submittedName>
        <fullName evidence="2">Uncharacterized protein</fullName>
    </submittedName>
</protein>
<evidence type="ECO:0000313" key="3">
    <source>
        <dbReference type="Proteomes" id="UP000717585"/>
    </source>
</evidence>
<dbReference type="Proteomes" id="UP000717585">
    <property type="component" value="Unassembled WGS sequence"/>
</dbReference>
<proteinExistence type="predicted"/>
<evidence type="ECO:0000256" key="1">
    <source>
        <dbReference type="SAM" id="MobiDB-lite"/>
    </source>
</evidence>
<dbReference type="EMBL" id="JAHDYR010000067">
    <property type="protein sequence ID" value="KAG9389780.1"/>
    <property type="molecule type" value="Genomic_DNA"/>
</dbReference>
<gene>
    <name evidence="2" type="ORF">J8273_8457</name>
</gene>
<feature type="region of interest" description="Disordered" evidence="1">
    <location>
        <begin position="76"/>
        <end position="112"/>
    </location>
</feature>
<keyword evidence="3" id="KW-1185">Reference proteome</keyword>